<reference evidence="1 2" key="1">
    <citation type="journal article" date="2020" name="Nature">
        <title>Six reference-quality genomes reveal evolution of bat adaptations.</title>
        <authorList>
            <person name="Jebb D."/>
            <person name="Huang Z."/>
            <person name="Pippel M."/>
            <person name="Hughes G.M."/>
            <person name="Lavrichenko K."/>
            <person name="Devanna P."/>
            <person name="Winkler S."/>
            <person name="Jermiin L.S."/>
            <person name="Skirmuntt E.C."/>
            <person name="Katzourakis A."/>
            <person name="Burkitt-Gray L."/>
            <person name="Ray D.A."/>
            <person name="Sullivan K.A.M."/>
            <person name="Roscito J.G."/>
            <person name="Kirilenko B.M."/>
            <person name="Davalos L.M."/>
            <person name="Corthals A.P."/>
            <person name="Power M.L."/>
            <person name="Jones G."/>
            <person name="Ransome R.D."/>
            <person name="Dechmann D.K.N."/>
            <person name="Locatelli A.G."/>
            <person name="Puechmaille S.J."/>
            <person name="Fedrigo O."/>
            <person name="Jarvis E.D."/>
            <person name="Hiller M."/>
            <person name="Vernes S.C."/>
            <person name="Myers E.W."/>
            <person name="Teeling E.C."/>
        </authorList>
    </citation>
    <scope>NUCLEOTIDE SEQUENCE [LARGE SCALE GENOMIC DNA]</scope>
    <source>
        <strain evidence="1">MPipKuh1</strain>
        <tissue evidence="1">Flight muscle</tissue>
    </source>
</reference>
<comment type="caution">
    <text evidence="1">The sequence shown here is derived from an EMBL/GenBank/DDBJ whole genome shotgun (WGS) entry which is preliminary data.</text>
</comment>
<protein>
    <submittedName>
        <fullName evidence="1">Uncharacterized protein</fullName>
    </submittedName>
</protein>
<keyword evidence="2" id="KW-1185">Reference proteome</keyword>
<dbReference type="AlphaFoldDB" id="A0A7J7R4L0"/>
<organism evidence="1 2">
    <name type="scientific">Pipistrellus kuhlii</name>
    <name type="common">Kuhl's pipistrelle</name>
    <dbReference type="NCBI Taxonomy" id="59472"/>
    <lineage>
        <taxon>Eukaryota</taxon>
        <taxon>Metazoa</taxon>
        <taxon>Chordata</taxon>
        <taxon>Craniata</taxon>
        <taxon>Vertebrata</taxon>
        <taxon>Euteleostomi</taxon>
        <taxon>Mammalia</taxon>
        <taxon>Eutheria</taxon>
        <taxon>Laurasiatheria</taxon>
        <taxon>Chiroptera</taxon>
        <taxon>Yangochiroptera</taxon>
        <taxon>Vespertilionidae</taxon>
        <taxon>Pipistrellus</taxon>
    </lineage>
</organism>
<evidence type="ECO:0000313" key="1">
    <source>
        <dbReference type="EMBL" id="KAF6271012.1"/>
    </source>
</evidence>
<dbReference type="EMBL" id="JACAGB010000098">
    <property type="protein sequence ID" value="KAF6271012.1"/>
    <property type="molecule type" value="Genomic_DNA"/>
</dbReference>
<dbReference type="PANTHER" id="PTHR45913:SF11">
    <property type="entry name" value="EPM2A-INTERACTING PROTEIN 1"/>
    <property type="match status" value="1"/>
</dbReference>
<dbReference type="Proteomes" id="UP000558488">
    <property type="component" value="Unassembled WGS sequence"/>
</dbReference>
<dbReference type="GO" id="GO:0045725">
    <property type="term" value="P:positive regulation of glycogen biosynthetic process"/>
    <property type="evidence" value="ECO:0007669"/>
    <property type="project" value="TreeGrafter"/>
</dbReference>
<dbReference type="PANTHER" id="PTHR45913">
    <property type="entry name" value="EPM2A-INTERACTING PROTEIN 1"/>
    <property type="match status" value="1"/>
</dbReference>
<evidence type="ECO:0000313" key="2">
    <source>
        <dbReference type="Proteomes" id="UP000558488"/>
    </source>
</evidence>
<accession>A0A7J7R4L0</accession>
<proteinExistence type="predicted"/>
<gene>
    <name evidence="1" type="ORF">mPipKuh1_010847</name>
</gene>
<name>A0A7J7R4L0_PIPKU</name>
<sequence>MCGKVLDMNDIMTTVIKTINFIRARGLNHRQFQQFLQEVGAEHGDVPYHTEVRWLSKSAVLKRFFELREQIALFMESKGKPLPELSDPTWLCDFAMMCDICEHLAQLNLKLQGRKQVITKMSDMITAFQRKLQLWKSQLEQDNLAYFPVCLSISTTISGTFPCSRLATKVSHLLSEFEWRFSDFRTQHSGFDIFANPFTVDVNNVPHHLQMEIIELQSDSGLKSRFQDVEIEDFYPLLPPDSMPELRLHAARIPEHLSL</sequence>